<keyword evidence="2" id="KW-0472">Membrane</keyword>
<comment type="caution">
    <text evidence="3">The sequence shown here is derived from an EMBL/GenBank/DDBJ whole genome shotgun (WGS) entry which is preliminary data.</text>
</comment>
<feature type="transmembrane region" description="Helical" evidence="2">
    <location>
        <begin position="121"/>
        <end position="144"/>
    </location>
</feature>
<accession>A0AAD4QSV1</accession>
<name>A0AAD4QSV1_9BILA</name>
<feature type="compositionally biased region" description="Basic and acidic residues" evidence="1">
    <location>
        <begin position="359"/>
        <end position="394"/>
    </location>
</feature>
<keyword evidence="2" id="KW-1133">Transmembrane helix</keyword>
<organism evidence="3 4">
    <name type="scientific">Ditylenchus destructor</name>
    <dbReference type="NCBI Taxonomy" id="166010"/>
    <lineage>
        <taxon>Eukaryota</taxon>
        <taxon>Metazoa</taxon>
        <taxon>Ecdysozoa</taxon>
        <taxon>Nematoda</taxon>
        <taxon>Chromadorea</taxon>
        <taxon>Rhabditida</taxon>
        <taxon>Tylenchina</taxon>
        <taxon>Tylenchomorpha</taxon>
        <taxon>Sphaerularioidea</taxon>
        <taxon>Anguinidae</taxon>
        <taxon>Anguininae</taxon>
        <taxon>Ditylenchus</taxon>
    </lineage>
</organism>
<dbReference type="AlphaFoldDB" id="A0AAD4QSV1"/>
<proteinExistence type="predicted"/>
<evidence type="ECO:0000313" key="4">
    <source>
        <dbReference type="Proteomes" id="UP001201812"/>
    </source>
</evidence>
<keyword evidence="2" id="KW-0812">Transmembrane</keyword>
<feature type="transmembrane region" description="Helical" evidence="2">
    <location>
        <begin position="447"/>
        <end position="466"/>
    </location>
</feature>
<feature type="transmembrane region" description="Helical" evidence="2">
    <location>
        <begin position="263"/>
        <end position="280"/>
    </location>
</feature>
<sequence length="621" mass="70412">MQSLRRIPACAQVRVLFLNHSYAASTSSTDALARLNAISRMNSRNVLRFDDRNLVQVAFLSLRGIQTAVQNSGRMKKETSSTNILGGFFNFEKFCDKNLKGVDKEKLSEDEMKEIKDYLRVAFLAFVALQLLFILSMAQTYWIWSNEKELKSKVEKQYGSYLSSESIPFDDYIEELLKSRKVTRIIHLVHFQKAVAVLNPGLVIDIDDVSAGEEAVVLNLENSAWKVRSSAPGFAQEVRRIEKQIDIEPSNEVPIKVEGEQQIWFTWILFTIFLAGGLIFKRNVSKAKDILMLCLRRISLNAKSRLLFLNRTYSSRNDSMVKSTAISRLIHKKFLQQNDNNSPQAVFVFFQQRGVRTKVPEDKDKSADENEKSAEEKSSDDQDNSDAKTSENEFKFGFGPSGAKPKNKWEESIYRALKEGYMKSGKSEEEFEKKLKEINPDKVRRRLLFFNLGAGVLFAFIMYTVMSSFQKPSEMTHEYSSYLTGRSVPFDEFIEKLLKSGEVIRIVQFPLKKKAVAVLFPGAVIDGVPIEDRAVALNLESSQLLQSPYGFAQEVRRVEKHFGLDPASAVPIEVVGLESMGVGGLPVFFLLFIVMPALSFFGTRAFLKMVMSSVRKGKPKP</sequence>
<dbReference type="EMBL" id="JAKKPZ010000262">
    <property type="protein sequence ID" value="KAI1697579.1"/>
    <property type="molecule type" value="Genomic_DNA"/>
</dbReference>
<feature type="transmembrane region" description="Helical" evidence="2">
    <location>
        <begin position="587"/>
        <end position="607"/>
    </location>
</feature>
<keyword evidence="4" id="KW-1185">Reference proteome</keyword>
<evidence type="ECO:0000256" key="2">
    <source>
        <dbReference type="SAM" id="Phobius"/>
    </source>
</evidence>
<gene>
    <name evidence="3" type="ORF">DdX_18435</name>
</gene>
<dbReference type="Proteomes" id="UP001201812">
    <property type="component" value="Unassembled WGS sequence"/>
</dbReference>
<evidence type="ECO:0000256" key="1">
    <source>
        <dbReference type="SAM" id="MobiDB-lite"/>
    </source>
</evidence>
<reference evidence="3" key="1">
    <citation type="submission" date="2022-01" db="EMBL/GenBank/DDBJ databases">
        <title>Genome Sequence Resource for Two Populations of Ditylenchus destructor, the Migratory Endoparasitic Phytonematode.</title>
        <authorList>
            <person name="Zhang H."/>
            <person name="Lin R."/>
            <person name="Xie B."/>
        </authorList>
    </citation>
    <scope>NUCLEOTIDE SEQUENCE</scope>
    <source>
        <strain evidence="3">BazhouSP</strain>
    </source>
</reference>
<evidence type="ECO:0000313" key="3">
    <source>
        <dbReference type="EMBL" id="KAI1697579.1"/>
    </source>
</evidence>
<feature type="region of interest" description="Disordered" evidence="1">
    <location>
        <begin position="359"/>
        <end position="401"/>
    </location>
</feature>
<protein>
    <submittedName>
        <fullName evidence="3">Uncharacterized protein</fullName>
    </submittedName>
</protein>